<accession>A0ABR1TNC6</accession>
<comment type="caution">
    <text evidence="2">The sequence shown here is derived from an EMBL/GenBank/DDBJ whole genome shotgun (WGS) entry which is preliminary data.</text>
</comment>
<organism evidence="2 3">
    <name type="scientific">Apiospora phragmitis</name>
    <dbReference type="NCBI Taxonomy" id="2905665"/>
    <lineage>
        <taxon>Eukaryota</taxon>
        <taxon>Fungi</taxon>
        <taxon>Dikarya</taxon>
        <taxon>Ascomycota</taxon>
        <taxon>Pezizomycotina</taxon>
        <taxon>Sordariomycetes</taxon>
        <taxon>Xylariomycetidae</taxon>
        <taxon>Amphisphaeriales</taxon>
        <taxon>Apiosporaceae</taxon>
        <taxon>Apiospora</taxon>
    </lineage>
</organism>
<gene>
    <name evidence="2" type="ORF">PG994_009895</name>
</gene>
<evidence type="ECO:0000313" key="3">
    <source>
        <dbReference type="Proteomes" id="UP001480595"/>
    </source>
</evidence>
<feature type="compositionally biased region" description="Polar residues" evidence="1">
    <location>
        <begin position="27"/>
        <end position="37"/>
    </location>
</feature>
<feature type="compositionally biased region" description="Polar residues" evidence="1">
    <location>
        <begin position="304"/>
        <end position="314"/>
    </location>
</feature>
<feature type="compositionally biased region" description="Polar residues" evidence="1">
    <location>
        <begin position="323"/>
        <end position="339"/>
    </location>
</feature>
<feature type="region of interest" description="Disordered" evidence="1">
    <location>
        <begin position="300"/>
        <end position="414"/>
    </location>
</feature>
<dbReference type="RefSeq" id="XP_066710414.1">
    <property type="nucleotide sequence ID" value="XM_066861304.1"/>
</dbReference>
<feature type="compositionally biased region" description="Basic and acidic residues" evidence="1">
    <location>
        <begin position="343"/>
        <end position="359"/>
    </location>
</feature>
<evidence type="ECO:0000313" key="2">
    <source>
        <dbReference type="EMBL" id="KAK8048165.1"/>
    </source>
</evidence>
<feature type="compositionally biased region" description="Basic residues" evidence="1">
    <location>
        <begin position="368"/>
        <end position="385"/>
    </location>
</feature>
<protein>
    <submittedName>
        <fullName evidence="2">Uncharacterized protein</fullName>
    </submittedName>
</protein>
<dbReference type="EMBL" id="JAQQWL010000011">
    <property type="protein sequence ID" value="KAK8048165.1"/>
    <property type="molecule type" value="Genomic_DNA"/>
</dbReference>
<name>A0ABR1TNC6_9PEZI</name>
<proteinExistence type="predicted"/>
<reference evidence="2 3" key="1">
    <citation type="submission" date="2023-01" db="EMBL/GenBank/DDBJ databases">
        <title>Analysis of 21 Apiospora genomes using comparative genomics revels a genus with tremendous synthesis potential of carbohydrate active enzymes and secondary metabolites.</title>
        <authorList>
            <person name="Sorensen T."/>
        </authorList>
    </citation>
    <scope>NUCLEOTIDE SEQUENCE [LARGE SCALE GENOMIC DNA]</scope>
    <source>
        <strain evidence="2 3">CBS 135458</strain>
    </source>
</reference>
<keyword evidence="3" id="KW-1185">Reference proteome</keyword>
<evidence type="ECO:0000256" key="1">
    <source>
        <dbReference type="SAM" id="MobiDB-lite"/>
    </source>
</evidence>
<feature type="region of interest" description="Disordered" evidence="1">
    <location>
        <begin position="1"/>
        <end position="37"/>
    </location>
</feature>
<dbReference type="Proteomes" id="UP001480595">
    <property type="component" value="Unassembled WGS sequence"/>
</dbReference>
<sequence>MPTETLAEPAAASLNERQPGQVPKAGASSNPPTTPSPLEQQILNGLNVLFPSDDSTAQGQTACAAQCLLTNLFPFTLTETPKPHFGKQPCELDNCQTFLPTTRGNSASKMPLEAHRLAKGQSVHGVQSISPRTRSRIGYAAIPASWLPECRRGSLHFGRDDRNGGHQQDTFSVYTAPASEAVLAMFRDPDHTRDPRDFRLIIECEKVAAFPLLGLAERLGRLLGSNSVRLAPRVLLRRSARAIPRTMFTSSGQKLTQVAPDWGAGPLSAILSKAGSSLIRPLLSQSRWLLRPFQTRPLLRQHTHPTPQDSQSSGEEVVEAVSRNPSQPISTSNDSNIASPLSEHGDADIEASLPKDARSEPGVGRIPSSRRQRSGSRRQSKRRARAPAVTVAEPRKQKQCSSPTELVVTESKKHKKCPSQTDLATRLTNANSIRRFITHVTIWRSSSVTLPAFRITGDWAERAAKHYILGDSLDNSTKLYKFLSLLVKIQVAQSIDKEAAALGYERVPADMIKKVLEKLRKGVDPKIRKKF</sequence>
<dbReference type="GeneID" id="92094367"/>